<keyword evidence="2" id="KW-1185">Reference proteome</keyword>
<dbReference type="EMBL" id="JABSTQ010009595">
    <property type="protein sequence ID" value="KAG0427748.1"/>
    <property type="molecule type" value="Genomic_DNA"/>
</dbReference>
<accession>A0AC60Q3X0</accession>
<reference evidence="1 2" key="1">
    <citation type="journal article" date="2020" name="Cell">
        <title>Large-Scale Comparative Analyses of Tick Genomes Elucidate Their Genetic Diversity and Vector Capacities.</title>
        <authorList>
            <consortium name="Tick Genome and Microbiome Consortium (TIGMIC)"/>
            <person name="Jia N."/>
            <person name="Wang J."/>
            <person name="Shi W."/>
            <person name="Du L."/>
            <person name="Sun Y."/>
            <person name="Zhan W."/>
            <person name="Jiang J.F."/>
            <person name="Wang Q."/>
            <person name="Zhang B."/>
            <person name="Ji P."/>
            <person name="Bell-Sakyi L."/>
            <person name="Cui X.M."/>
            <person name="Yuan T.T."/>
            <person name="Jiang B.G."/>
            <person name="Yang W.F."/>
            <person name="Lam T.T."/>
            <person name="Chang Q.C."/>
            <person name="Ding S.J."/>
            <person name="Wang X.J."/>
            <person name="Zhu J.G."/>
            <person name="Ruan X.D."/>
            <person name="Zhao L."/>
            <person name="Wei J.T."/>
            <person name="Ye R.Z."/>
            <person name="Que T.C."/>
            <person name="Du C.H."/>
            <person name="Zhou Y.H."/>
            <person name="Cheng J.X."/>
            <person name="Dai P.F."/>
            <person name="Guo W.B."/>
            <person name="Han X.H."/>
            <person name="Huang E.J."/>
            <person name="Li L.F."/>
            <person name="Wei W."/>
            <person name="Gao Y.C."/>
            <person name="Liu J.Z."/>
            <person name="Shao H.Z."/>
            <person name="Wang X."/>
            <person name="Wang C.C."/>
            <person name="Yang T.C."/>
            <person name="Huo Q.B."/>
            <person name="Li W."/>
            <person name="Chen H.Y."/>
            <person name="Chen S.E."/>
            <person name="Zhou L.G."/>
            <person name="Ni X.B."/>
            <person name="Tian J.H."/>
            <person name="Sheng Y."/>
            <person name="Liu T."/>
            <person name="Pan Y.S."/>
            <person name="Xia L.Y."/>
            <person name="Li J."/>
            <person name="Zhao F."/>
            <person name="Cao W.C."/>
        </authorList>
    </citation>
    <scope>NUCLEOTIDE SEQUENCE [LARGE SCALE GENOMIC DNA]</scope>
    <source>
        <strain evidence="1">Iper-2018</strain>
    </source>
</reference>
<dbReference type="Proteomes" id="UP000805193">
    <property type="component" value="Unassembled WGS sequence"/>
</dbReference>
<protein>
    <submittedName>
        <fullName evidence="1">Uncharacterized protein</fullName>
    </submittedName>
</protein>
<sequence>MDRLVNLSAYCFLYGFLTFGLLFLVPLKLSRKFRQAFCAHLVLPALLHLSRDRIDGIRRRVVSQLNGLQSHDDELKEEGAIRVLEIGTAFGANFEYITRKVRYTNVEPSREFDEAFLSNLGKNPKVKLERWIRGWAEDMPDIPDNSVDVVLITYLLCTVTDVQRTLAECKRVLVKGGRLLFMEHVAHPEGSWGFVLQRLLDPLWSVVFSGCHLTRRTGDVLAKAGFAQLELAHEFLPVPAVLSPHVYGFAFIGPSPGPSAEDC</sequence>
<evidence type="ECO:0000313" key="2">
    <source>
        <dbReference type="Proteomes" id="UP000805193"/>
    </source>
</evidence>
<proteinExistence type="predicted"/>
<gene>
    <name evidence="1" type="ORF">HPB47_025213</name>
</gene>
<comment type="caution">
    <text evidence="1">The sequence shown here is derived from an EMBL/GenBank/DDBJ whole genome shotgun (WGS) entry which is preliminary data.</text>
</comment>
<evidence type="ECO:0000313" key="1">
    <source>
        <dbReference type="EMBL" id="KAG0427748.1"/>
    </source>
</evidence>
<name>A0AC60Q3X0_IXOPE</name>
<organism evidence="1 2">
    <name type="scientific">Ixodes persulcatus</name>
    <name type="common">Taiga tick</name>
    <dbReference type="NCBI Taxonomy" id="34615"/>
    <lineage>
        <taxon>Eukaryota</taxon>
        <taxon>Metazoa</taxon>
        <taxon>Ecdysozoa</taxon>
        <taxon>Arthropoda</taxon>
        <taxon>Chelicerata</taxon>
        <taxon>Arachnida</taxon>
        <taxon>Acari</taxon>
        <taxon>Parasitiformes</taxon>
        <taxon>Ixodida</taxon>
        <taxon>Ixodoidea</taxon>
        <taxon>Ixodidae</taxon>
        <taxon>Ixodinae</taxon>
        <taxon>Ixodes</taxon>
    </lineage>
</organism>